<accession>A0A846T5T4</accession>
<gene>
    <name evidence="1" type="ORF">GWK17_01900</name>
</gene>
<dbReference type="Proteomes" id="UP000587942">
    <property type="component" value="Unassembled WGS sequence"/>
</dbReference>
<sequence>MEMNYLALEYIWNTKKEEMKRKDEFRETYKLYKRFNWNNPLRREKRSE</sequence>
<reference evidence="1 2" key="1">
    <citation type="submission" date="2020-03" db="EMBL/GenBank/DDBJ databases">
        <authorList>
            <person name="Sun Q."/>
        </authorList>
    </citation>
    <scope>NUCLEOTIDE SEQUENCE [LARGE SCALE GENOMIC DNA]</scope>
    <source>
        <strain evidence="1 2">KACC 21451</strain>
    </source>
</reference>
<dbReference type="RefSeq" id="WP_167830752.1">
    <property type="nucleotide sequence ID" value="NZ_JAAVUM010000001.1"/>
</dbReference>
<protein>
    <submittedName>
        <fullName evidence="1">Uncharacterized protein</fullName>
    </submittedName>
</protein>
<evidence type="ECO:0000313" key="1">
    <source>
        <dbReference type="EMBL" id="NKE04238.1"/>
    </source>
</evidence>
<comment type="caution">
    <text evidence="1">The sequence shown here is derived from an EMBL/GenBank/DDBJ whole genome shotgun (WGS) entry which is preliminary data.</text>
</comment>
<proteinExistence type="predicted"/>
<evidence type="ECO:0000313" key="2">
    <source>
        <dbReference type="Proteomes" id="UP000587942"/>
    </source>
</evidence>
<dbReference type="AlphaFoldDB" id="A0A846T5T4"/>
<dbReference type="EMBL" id="JAAVUM010000001">
    <property type="protein sequence ID" value="NKE04238.1"/>
    <property type="molecule type" value="Genomic_DNA"/>
</dbReference>
<organism evidence="1 2">
    <name type="scientific">Mesobacillus selenatarsenatis</name>
    <dbReference type="NCBI Taxonomy" id="388741"/>
    <lineage>
        <taxon>Bacteria</taxon>
        <taxon>Bacillati</taxon>
        <taxon>Bacillota</taxon>
        <taxon>Bacilli</taxon>
        <taxon>Bacillales</taxon>
        <taxon>Bacillaceae</taxon>
        <taxon>Mesobacillus</taxon>
    </lineage>
</organism>
<name>A0A846T5T4_9BACI</name>